<sequence length="142" mass="15331">MRRLSLLIGVLMIGPVVIRARSMMDASSHRSAVKTASSPKENGLPQTPSRHFDPDAEVILFAGADGLPGRAEIDDDFNGIVDDPSELGAFRSDDVCLTPNDPTYLSVRSGQASWKVISRGSSVISRKSSVDPLELLQKRSSH</sequence>
<dbReference type="Proteomes" id="UP000315010">
    <property type="component" value="Unassembled WGS sequence"/>
</dbReference>
<keyword evidence="3" id="KW-1185">Reference proteome</keyword>
<dbReference type="EMBL" id="SJPJ01000001">
    <property type="protein sequence ID" value="TWT82011.1"/>
    <property type="molecule type" value="Genomic_DNA"/>
</dbReference>
<dbReference type="AlphaFoldDB" id="A0A5C5Z5B4"/>
<comment type="caution">
    <text evidence="2">The sequence shown here is derived from an EMBL/GenBank/DDBJ whole genome shotgun (WGS) entry which is preliminary data.</text>
</comment>
<proteinExistence type="predicted"/>
<feature type="compositionally biased region" description="Polar residues" evidence="1">
    <location>
        <begin position="34"/>
        <end position="49"/>
    </location>
</feature>
<dbReference type="OrthoDB" id="291026at2"/>
<name>A0A5C5Z5B4_9BACT</name>
<dbReference type="RefSeq" id="WP_146398253.1">
    <property type="nucleotide sequence ID" value="NZ_SJPJ01000001.1"/>
</dbReference>
<evidence type="ECO:0000256" key="1">
    <source>
        <dbReference type="SAM" id="MobiDB-lite"/>
    </source>
</evidence>
<evidence type="ECO:0000313" key="2">
    <source>
        <dbReference type="EMBL" id="TWT82011.1"/>
    </source>
</evidence>
<evidence type="ECO:0000313" key="3">
    <source>
        <dbReference type="Proteomes" id="UP000315010"/>
    </source>
</evidence>
<organism evidence="2 3">
    <name type="scientific">Novipirellula herctigrandis</name>
    <dbReference type="NCBI Taxonomy" id="2527986"/>
    <lineage>
        <taxon>Bacteria</taxon>
        <taxon>Pseudomonadati</taxon>
        <taxon>Planctomycetota</taxon>
        <taxon>Planctomycetia</taxon>
        <taxon>Pirellulales</taxon>
        <taxon>Pirellulaceae</taxon>
        <taxon>Novipirellula</taxon>
    </lineage>
</organism>
<feature type="region of interest" description="Disordered" evidence="1">
    <location>
        <begin position="29"/>
        <end position="52"/>
    </location>
</feature>
<protein>
    <submittedName>
        <fullName evidence="2">Uncharacterized protein</fullName>
    </submittedName>
</protein>
<accession>A0A5C5Z5B4</accession>
<gene>
    <name evidence="2" type="ORF">CA13_34660</name>
</gene>
<reference evidence="2 3" key="1">
    <citation type="submission" date="2019-02" db="EMBL/GenBank/DDBJ databases">
        <title>Deep-cultivation of Planctomycetes and their phenomic and genomic characterization uncovers novel biology.</title>
        <authorList>
            <person name="Wiegand S."/>
            <person name="Jogler M."/>
            <person name="Boedeker C."/>
            <person name="Pinto D."/>
            <person name="Vollmers J."/>
            <person name="Rivas-Marin E."/>
            <person name="Kohn T."/>
            <person name="Peeters S.H."/>
            <person name="Heuer A."/>
            <person name="Rast P."/>
            <person name="Oberbeckmann S."/>
            <person name="Bunk B."/>
            <person name="Jeske O."/>
            <person name="Meyerdierks A."/>
            <person name="Storesund J.E."/>
            <person name="Kallscheuer N."/>
            <person name="Luecker S."/>
            <person name="Lage O.M."/>
            <person name="Pohl T."/>
            <person name="Merkel B.J."/>
            <person name="Hornburger P."/>
            <person name="Mueller R.-W."/>
            <person name="Bruemmer F."/>
            <person name="Labrenz M."/>
            <person name="Spormann A.M."/>
            <person name="Op Den Camp H."/>
            <person name="Overmann J."/>
            <person name="Amann R."/>
            <person name="Jetten M.S.M."/>
            <person name="Mascher T."/>
            <person name="Medema M.H."/>
            <person name="Devos D.P."/>
            <person name="Kaster A.-K."/>
            <person name="Ovreas L."/>
            <person name="Rohde M."/>
            <person name="Galperin M.Y."/>
            <person name="Jogler C."/>
        </authorList>
    </citation>
    <scope>NUCLEOTIDE SEQUENCE [LARGE SCALE GENOMIC DNA]</scope>
    <source>
        <strain evidence="2 3">CA13</strain>
    </source>
</reference>